<proteinExistence type="predicted"/>
<protein>
    <submittedName>
        <fullName evidence="3">Phage hyaluronidase</fullName>
    </submittedName>
</protein>
<dbReference type="InterPro" id="IPR008979">
    <property type="entry name" value="Galactose-bd-like_sf"/>
</dbReference>
<dbReference type="SUPFAM" id="SSF49785">
    <property type="entry name" value="Galactose-binding domain-like"/>
    <property type="match status" value="2"/>
</dbReference>
<dbReference type="PROSITE" id="PS51688">
    <property type="entry name" value="ICA"/>
    <property type="match status" value="1"/>
</dbReference>
<dbReference type="EMBL" id="CAANCB010000018">
    <property type="protein sequence ID" value="VKB80748.1"/>
    <property type="molecule type" value="Genomic_DNA"/>
</dbReference>
<organism evidence="3 4">
    <name type="scientific">Streptococcus pneumoniae</name>
    <dbReference type="NCBI Taxonomy" id="1313"/>
    <lineage>
        <taxon>Bacteria</taxon>
        <taxon>Bacillati</taxon>
        <taxon>Bacillota</taxon>
        <taxon>Bacilli</taxon>
        <taxon>Lactobacillales</taxon>
        <taxon>Streptococcaceae</taxon>
        <taxon>Streptococcus</taxon>
    </lineage>
</organism>
<dbReference type="Gene3D" id="2.60.120.260">
    <property type="entry name" value="Galactose-binding domain-like"/>
    <property type="match status" value="3"/>
</dbReference>
<dbReference type="NCBIfam" id="TIGR01665">
    <property type="entry name" value="put_anti_recept"/>
    <property type="match status" value="1"/>
</dbReference>
<evidence type="ECO:0000259" key="2">
    <source>
        <dbReference type="PROSITE" id="PS51688"/>
    </source>
</evidence>
<evidence type="ECO:0000256" key="1">
    <source>
        <dbReference type="SAM" id="Coils"/>
    </source>
</evidence>
<accession>A0AA47CEL1</accession>
<dbReference type="InterPro" id="IPR007119">
    <property type="entry name" value="Phage_tail_spike_N"/>
</dbReference>
<sequence length="2409" mass="266949">MLYLLNKDVRTVRWNGEPLHEATSAIVKEIMNGDFTLTVKYPISDSGIYQLIQEDMLIKAPTPVLGAQLFRIKKPVEHNDHLEITAYHISDDVMQRSITQMSVTSQSCGMALSRMVQNTKTALGDFSFNSDIQDRRTFNTTETETLYSVLLDGKHSIVGTWEGELVRDNFAMTVKKSRGENRGVVITTHKNLKDYQRTKNSQNVVTRIHARSTFKPEGAEKETTIRVTVDSPLINSYPYINEKEYENNNAKSVEELQKWAQAKFSNEGIDKISDAIKIEAYELDGQVVHMGDTVNLKSWKHNVDVFKKAIAYEFDALKEEYISLILDDKAGAGGSRTSGGLSSAADAILGVTESAQEVALEKALQNAGLDFDHKAGLLRQEISDGIELAKAKAEEVKRELSDTINQRFNSFDNGPLKETKRKAEEALRNAGASTLLAQEAKRIGLDSVARLEAFKSQTTSAQTALSGDLDALKRTIANDIRPKQAQAEAEIAKQVEALSRTKNELAGASSLLAQEAKRIELDSVARLEAFKSQTTSAQTALSGDLDVLKRTIANDIRPKQAQAEAEIAKQVEALSRTKNELAGVKSAQATYEETTTRRLSELTNLANGKASKSELTQTAEELASRIASVQASGRNLFLNSLFKQDIPKTGIWTTSTYTATIDSESKYLGHKALKIIGLNPSGRDGGNPKVTYPALGQFGKVIPGSTTNQDVTISFYAKANKNGIMLRSRLGNIGYKTGNVTLSTEIKRYVVHIPKGWTNESKQTTNEWLFNFNQEGTIWIWMPKFEISDVDTSYSEAPEDIEGQISTVESTFKQRANSLEAGVRSLTEGLRTKVDISALNVTAENIRQSVKSLETDTQNKLNQKLSQAEFEVRAGSIRQEILNATKDKASKSELTQTAEELSSKIASVQASGRNLFLNSLFKQDISKTGIWTTSTYTATIDSESKYLGYNALKIIGLNPSGRDGGNPKVTYPALGQFGKVIPGSTTNQDVTISFYAKANKNGIMLRSRLGNIGYKTGNVTLSTEIKRYVVHIPKGWTNESKQTTNEWLFNFNQEGTVWIWMPKFEISDVDTSYSEAPEDIEGQISTVESTFKQRANSLEAGVNRLTEGLRTKVDISALNVTAENIRQSVKSLETDTQNKLNQKLSQAEFEVRAGSIRQEILNATKDKASKSELTQTAEELSSKIASVQVGGINLLRNTASLLIGDRSKGCWMSASGGNGRAISVEVLDPPKKMIKNMIRVIENTNGGNKDLTQLVRLRIGEKYTISCYARIASDSPNANVNLLFRSWANNTDLNRKFQKSISHKNWQKYSFTFTADAIENSIQFGQSGAGIIEICAPKIESGTLATDYSEAPEDIEGQISTVESTFKQRANSLDAGVSRLTEGLRTKVDISALNVTAENIRQSVKSLETDTQNKLNQKLSQAEFEVRAGSIRQEILNATKDKADKTLVVSEAGKLREEFSKMKVGGRNLWIKSKTVGAVIEKLPENHVTGQKECYRLENNSTLTFNIEPDFSSRLYQKVTFSAWVKYENVVQGRNFWNVFNCFKHYLFRKNSETGVQSGPDYATLGMYKGSADWKYITFTYDYSEKTNFDQLKTSLRFNLEGATSGTAWVTGIKVEIGSVATDWSPAPEDADGLITEAKATFERTAQGLRTDLSAIQEYVNKDGQRQEALQRYTREESARQATAVRELVNRDFVGKATYQEDVKGINQRIEAVKTSAHKDIASQIASYRQSVDGKFTDISSQITTYKQDVGGQISGLSNRLTSSEQGTTTQISNLSNRINSNKQGTDNQISNLKTQVATNKDNAERQMGRISDQVSANKANADSQFANVTNQLARKVETTDFQRVKETSKLYERILGNTENGIADKVARMALTNQLFQVEVAKNASNGQNLLKGTKDFSGGWKNKGANWKKHAEKYKGVDVLFKNNSWNGVGQEIDAKIGEVYTFSLWMKSDWKNDTVNFYVNRNGSVEKGWGVPSETSVAITSEWKRYSFTFKITVDGFIFPRVERLNQNTNLYIAGLKLEKGSYATPYTEAPEDTDEAIRSVQSQLTGSWAVQNINSAGDIISGINLGANGHNRFVGKLTHITGETLIDRAVIKSAMVDKLKTANFEAGSVTTTILDAEAVTADKVRFDAAFIRKMTANDAFIDQLTSGRIFSTKVESVISSSTFLEAYQGRIGGFTLGQFDQGGGRWISGVNQFSVGMGNGAGYGVRTAFWANWGNNWNYAGPKAWNVNTDGKMYCRNEVGFYDQVDFSNSSRANFYGNTTFSRSPVFSNGIELGSKDVLGDGWNPKGGRNAVVWWNQVGSGSVKYWMEQKSDRRLKENITDTAVKALDKINRLRMVAFDFIENKKHEEIGLIAQEAETIVPKIVSRDPENPDGYLHIDYTALVPYLIKAIQELNQKIEKMEKTIA</sequence>
<evidence type="ECO:0000313" key="4">
    <source>
        <dbReference type="Proteomes" id="UP000358702"/>
    </source>
</evidence>
<feature type="domain" description="Peptidase S74" evidence="2">
    <location>
        <begin position="2315"/>
        <end position="2408"/>
    </location>
</feature>
<feature type="coiled-coil region" evidence="1">
    <location>
        <begin position="379"/>
        <end position="406"/>
    </location>
</feature>
<evidence type="ECO:0000313" key="3">
    <source>
        <dbReference type="EMBL" id="VKB80748.1"/>
    </source>
</evidence>
<dbReference type="InterPro" id="IPR030392">
    <property type="entry name" value="S74_ICA"/>
</dbReference>
<dbReference type="Pfam" id="PF13884">
    <property type="entry name" value="Peptidase_S74"/>
    <property type="match status" value="1"/>
</dbReference>
<gene>
    <name evidence="3" type="ORF">SAMEA3353631_02197</name>
</gene>
<name>A0AA47CEL1_STREE</name>
<comment type="caution">
    <text evidence="3">The sequence shown here is derived from an EMBL/GenBank/DDBJ whole genome shotgun (WGS) entry which is preliminary data.</text>
</comment>
<dbReference type="Proteomes" id="UP000358702">
    <property type="component" value="Unassembled WGS sequence"/>
</dbReference>
<reference evidence="3 4" key="1">
    <citation type="submission" date="2019-04" db="EMBL/GenBank/DDBJ databases">
        <authorList>
            <consortium name="Pathogen Informatics"/>
        </authorList>
    </citation>
    <scope>NUCLEOTIDE SEQUENCE [LARGE SCALE GENOMIC DNA]</scope>
    <source>
        <strain evidence="3 4">GPSC21</strain>
    </source>
</reference>
<keyword evidence="1" id="KW-0175">Coiled coil</keyword>